<organism evidence="1 2">
    <name type="scientific">Onchocerca volvulus</name>
    <dbReference type="NCBI Taxonomy" id="6282"/>
    <lineage>
        <taxon>Eukaryota</taxon>
        <taxon>Metazoa</taxon>
        <taxon>Ecdysozoa</taxon>
        <taxon>Nematoda</taxon>
        <taxon>Chromadorea</taxon>
        <taxon>Rhabditida</taxon>
        <taxon>Spirurina</taxon>
        <taxon>Spiruromorpha</taxon>
        <taxon>Filarioidea</taxon>
        <taxon>Onchocercidae</taxon>
        <taxon>Onchocerca</taxon>
    </lineage>
</organism>
<reference evidence="1" key="2">
    <citation type="submission" date="2022-06" db="UniProtKB">
        <authorList>
            <consortium name="EnsemblMetazoa"/>
        </authorList>
    </citation>
    <scope>IDENTIFICATION</scope>
</reference>
<sequence>MTVANEKCCDVQQTMNVFCRLFHCYSNAKNHAMINLLGYSCNINEEALFRQRRDSTMSMKSSRKQKRIMRPSVIRRYDYVINS</sequence>
<evidence type="ECO:0000313" key="2">
    <source>
        <dbReference type="Proteomes" id="UP000024404"/>
    </source>
</evidence>
<accession>A0A8R1XS66</accession>
<dbReference type="EMBL" id="CMVM020000075">
    <property type="status" value="NOT_ANNOTATED_CDS"/>
    <property type="molecule type" value="Genomic_DNA"/>
</dbReference>
<keyword evidence="2" id="KW-1185">Reference proteome</keyword>
<evidence type="ECO:0000313" key="1">
    <source>
        <dbReference type="EnsemblMetazoa" id="OVOC2565.1"/>
    </source>
</evidence>
<dbReference type="Proteomes" id="UP000024404">
    <property type="component" value="Unassembled WGS sequence"/>
</dbReference>
<reference evidence="2" key="1">
    <citation type="submission" date="2013-10" db="EMBL/GenBank/DDBJ databases">
        <title>Genome sequencing of Onchocerca volvulus.</title>
        <authorList>
            <person name="Cotton J."/>
            <person name="Tsai J."/>
            <person name="Stanley E."/>
            <person name="Tracey A."/>
            <person name="Holroyd N."/>
            <person name="Lustigman S."/>
            <person name="Berriman M."/>
        </authorList>
    </citation>
    <scope>NUCLEOTIDE SEQUENCE</scope>
</reference>
<dbReference type="AlphaFoldDB" id="A0A8R1XS66"/>
<name>A0A8R1XS66_ONCVO</name>
<proteinExistence type="predicted"/>
<dbReference type="EnsemblMetazoa" id="OVOC2565.1">
    <property type="protein sequence ID" value="OVOC2565.1"/>
    <property type="gene ID" value="WBGene00239374"/>
</dbReference>
<protein>
    <submittedName>
        <fullName evidence="1">Uncharacterized protein</fullName>
    </submittedName>
</protein>